<evidence type="ECO:0000256" key="1">
    <source>
        <dbReference type="SAM" id="MobiDB-lite"/>
    </source>
</evidence>
<evidence type="ECO:0000313" key="2">
    <source>
        <dbReference type="Ensembl" id="ENSMMOP00000012154.1"/>
    </source>
</evidence>
<dbReference type="Ensembl" id="ENSMMOT00000012358.1">
    <property type="protein sequence ID" value="ENSMMOP00000012154.1"/>
    <property type="gene ID" value="ENSMMOG00000009343.1"/>
</dbReference>
<sequence>MSSCSYSAVELFTNLLRNCIFVCPGANGMPGSPGERGHTGQDGAPGITGPMGPTPDFCVMGSQGEDGRPGPLGQPGAPGAPGMKGERGLNGQDGAPGCEGPKGEKGKQRLILKYYNNTITTPYPWIYGRKYMDGWMDDASQANEKSCCAYKIPIAHELYHGTRTCLFNPHSGNHSGPPQYHNGRNYGRTQTSFVSP</sequence>
<feature type="compositionally biased region" description="Polar residues" evidence="1">
    <location>
        <begin position="187"/>
        <end position="196"/>
    </location>
</feature>
<protein>
    <submittedName>
        <fullName evidence="2">Uncharacterized protein</fullName>
    </submittedName>
</protein>
<evidence type="ECO:0000313" key="3">
    <source>
        <dbReference type="Proteomes" id="UP000261620"/>
    </source>
</evidence>
<dbReference type="Pfam" id="PF01391">
    <property type="entry name" value="Collagen"/>
    <property type="match status" value="1"/>
</dbReference>
<accession>A0A3Q3WSN1</accession>
<proteinExistence type="predicted"/>
<reference evidence="2" key="2">
    <citation type="submission" date="2025-09" db="UniProtKB">
        <authorList>
            <consortium name="Ensembl"/>
        </authorList>
    </citation>
    <scope>IDENTIFICATION</scope>
</reference>
<feature type="region of interest" description="Disordered" evidence="1">
    <location>
        <begin position="176"/>
        <end position="196"/>
    </location>
</feature>
<dbReference type="AlphaFoldDB" id="A0A3Q3WSN1"/>
<organism evidence="2 3">
    <name type="scientific">Mola mola</name>
    <name type="common">Ocean sunfish</name>
    <name type="synonym">Tetraodon mola</name>
    <dbReference type="NCBI Taxonomy" id="94237"/>
    <lineage>
        <taxon>Eukaryota</taxon>
        <taxon>Metazoa</taxon>
        <taxon>Chordata</taxon>
        <taxon>Craniata</taxon>
        <taxon>Vertebrata</taxon>
        <taxon>Euteleostomi</taxon>
        <taxon>Actinopterygii</taxon>
        <taxon>Neopterygii</taxon>
        <taxon>Teleostei</taxon>
        <taxon>Neoteleostei</taxon>
        <taxon>Acanthomorphata</taxon>
        <taxon>Eupercaria</taxon>
        <taxon>Tetraodontiformes</taxon>
        <taxon>Molidae</taxon>
        <taxon>Mola</taxon>
    </lineage>
</organism>
<dbReference type="PANTHER" id="PTHR24637">
    <property type="entry name" value="COLLAGEN"/>
    <property type="match status" value="1"/>
</dbReference>
<dbReference type="Proteomes" id="UP000261620">
    <property type="component" value="Unplaced"/>
</dbReference>
<reference evidence="2" key="1">
    <citation type="submission" date="2025-08" db="UniProtKB">
        <authorList>
            <consortium name="Ensembl"/>
        </authorList>
    </citation>
    <scope>IDENTIFICATION</scope>
</reference>
<feature type="region of interest" description="Disordered" evidence="1">
    <location>
        <begin position="32"/>
        <end position="104"/>
    </location>
</feature>
<feature type="compositionally biased region" description="Low complexity" evidence="1">
    <location>
        <begin position="69"/>
        <end position="83"/>
    </location>
</feature>
<keyword evidence="3" id="KW-1185">Reference proteome</keyword>
<name>A0A3Q3WSN1_MOLML</name>
<dbReference type="InterPro" id="IPR008160">
    <property type="entry name" value="Collagen"/>
</dbReference>